<proteinExistence type="predicted"/>
<accession>A0AAV2DH43</accession>
<keyword evidence="3" id="KW-1185">Reference proteome</keyword>
<gene>
    <name evidence="2" type="ORF">LTRI10_LOCUS14430</name>
</gene>
<evidence type="ECO:0000313" key="3">
    <source>
        <dbReference type="Proteomes" id="UP001497516"/>
    </source>
</evidence>
<name>A0AAV2DH43_9ROSI</name>
<dbReference type="EMBL" id="OZ034815">
    <property type="protein sequence ID" value="CAL1372421.1"/>
    <property type="molecule type" value="Genomic_DNA"/>
</dbReference>
<dbReference type="Proteomes" id="UP001497516">
    <property type="component" value="Chromosome 2"/>
</dbReference>
<evidence type="ECO:0000256" key="1">
    <source>
        <dbReference type="SAM" id="MobiDB-lite"/>
    </source>
</evidence>
<organism evidence="2 3">
    <name type="scientific">Linum trigynum</name>
    <dbReference type="NCBI Taxonomy" id="586398"/>
    <lineage>
        <taxon>Eukaryota</taxon>
        <taxon>Viridiplantae</taxon>
        <taxon>Streptophyta</taxon>
        <taxon>Embryophyta</taxon>
        <taxon>Tracheophyta</taxon>
        <taxon>Spermatophyta</taxon>
        <taxon>Magnoliopsida</taxon>
        <taxon>eudicotyledons</taxon>
        <taxon>Gunneridae</taxon>
        <taxon>Pentapetalae</taxon>
        <taxon>rosids</taxon>
        <taxon>fabids</taxon>
        <taxon>Malpighiales</taxon>
        <taxon>Linaceae</taxon>
        <taxon>Linum</taxon>
    </lineage>
</organism>
<protein>
    <submittedName>
        <fullName evidence="2">Uncharacterized protein</fullName>
    </submittedName>
</protein>
<feature type="region of interest" description="Disordered" evidence="1">
    <location>
        <begin position="157"/>
        <end position="178"/>
    </location>
</feature>
<feature type="compositionally biased region" description="Basic and acidic residues" evidence="1">
    <location>
        <begin position="157"/>
        <end position="171"/>
    </location>
</feature>
<dbReference type="AlphaFoldDB" id="A0AAV2DH43"/>
<evidence type="ECO:0000313" key="2">
    <source>
        <dbReference type="EMBL" id="CAL1372421.1"/>
    </source>
</evidence>
<sequence>MWNLNCLITILPLRQGPRTSCPHLSDYLDPLDTLYRWASRYKDFPRRGTLFDLPNLPRSVRCSSNVDLSWIHQIRRRSQILRSPNEGPTELTSTAADPPNQALIPLVITGLLIIKILSALGQAYTVLLLGVLPKRPRTNWALVDPPNQTQISNLEVTERGSHRTDVHRRGSAEPGSDTTCHNRAAHYYDIVRFGSSLHGFTFGCPPQKALY</sequence>
<reference evidence="2 3" key="1">
    <citation type="submission" date="2024-04" db="EMBL/GenBank/DDBJ databases">
        <authorList>
            <person name="Fracassetti M."/>
        </authorList>
    </citation>
    <scope>NUCLEOTIDE SEQUENCE [LARGE SCALE GENOMIC DNA]</scope>
</reference>